<dbReference type="InterPro" id="IPR002347">
    <property type="entry name" value="SDR_fam"/>
</dbReference>
<dbReference type="PANTHER" id="PTHR43431:SF7">
    <property type="entry name" value="OXIDOREDUCTASE, SHORT CHAIN DEHYDROGENASE_REDUCTASE FAMILY (AFU_ORTHOLOGUE AFUA_5G14000)"/>
    <property type="match status" value="1"/>
</dbReference>
<dbReference type="SUPFAM" id="SSF51735">
    <property type="entry name" value="NAD(P)-binding Rossmann-fold domains"/>
    <property type="match status" value="1"/>
</dbReference>
<dbReference type="Proteomes" id="UP000242418">
    <property type="component" value="Unassembled WGS sequence"/>
</dbReference>
<organism evidence="1 2">
    <name type="scientific">Pseudomonas peli</name>
    <dbReference type="NCBI Taxonomy" id="592361"/>
    <lineage>
        <taxon>Bacteria</taxon>
        <taxon>Pseudomonadati</taxon>
        <taxon>Pseudomonadota</taxon>
        <taxon>Gammaproteobacteria</taxon>
        <taxon>Pseudomonadales</taxon>
        <taxon>Pseudomonadaceae</taxon>
        <taxon>Pseudomonas</taxon>
    </lineage>
</organism>
<dbReference type="PANTHER" id="PTHR43431">
    <property type="entry name" value="OXIDOREDUCTASE, SHORT CHAIN DEHYDROGENASE/REDUCTASE FAMILY (AFU_ORTHOLOGUE AFUA_5G14000)"/>
    <property type="match status" value="1"/>
</dbReference>
<sequence length="233" mass="25042">MTTSTQQPLALITGVGPGVGSSLVRRFAAGGYRVAMIARDTARLAELEAEVPGAFAMPCDVTDVTALKQVVEQIGAPQVIVHNAVGGSFAPFLETDPNTLRRNFEINTMALLNLAQMVAPAMIEAGEGAIIVTGNTSALRGSPNFAGFAPTKAAQRILAESLARDLGPKGIHVAYLVIDAVIDVPWAREMYNKAPDDFFIQPNSIAAEVFHLAHQPKDAWTFISEVRPYREKW</sequence>
<dbReference type="RefSeq" id="WP_090256049.1">
    <property type="nucleotide sequence ID" value="NZ_FMTL01000007.1"/>
</dbReference>
<accession>A0AB37ZCX3</accession>
<dbReference type="InterPro" id="IPR036291">
    <property type="entry name" value="NAD(P)-bd_dom_sf"/>
</dbReference>
<reference evidence="1 2" key="1">
    <citation type="submission" date="2016-10" db="EMBL/GenBank/DDBJ databases">
        <authorList>
            <person name="Varghese N."/>
            <person name="Submissions S."/>
        </authorList>
    </citation>
    <scope>NUCLEOTIDE SEQUENCE [LARGE SCALE GENOMIC DNA]</scope>
    <source>
        <strain evidence="1 2">DSM 17833</strain>
    </source>
</reference>
<gene>
    <name evidence="1" type="ORF">SAMN05216370_4236</name>
</gene>
<evidence type="ECO:0000313" key="2">
    <source>
        <dbReference type="Proteomes" id="UP000242418"/>
    </source>
</evidence>
<comment type="caution">
    <text evidence="1">The sequence shown here is derived from an EMBL/GenBank/DDBJ whole genome shotgun (WGS) entry which is preliminary data.</text>
</comment>
<dbReference type="EMBL" id="FMTL01000007">
    <property type="protein sequence ID" value="SCW87662.1"/>
    <property type="molecule type" value="Genomic_DNA"/>
</dbReference>
<proteinExistence type="predicted"/>
<dbReference type="Pfam" id="PF00106">
    <property type="entry name" value="adh_short"/>
    <property type="match status" value="1"/>
</dbReference>
<dbReference type="PRINTS" id="PR00081">
    <property type="entry name" value="GDHRDH"/>
</dbReference>
<keyword evidence="2" id="KW-1185">Reference proteome</keyword>
<evidence type="ECO:0000313" key="1">
    <source>
        <dbReference type="EMBL" id="SCW87662.1"/>
    </source>
</evidence>
<name>A0AB37ZCX3_9PSED</name>
<dbReference type="Gene3D" id="3.40.50.720">
    <property type="entry name" value="NAD(P)-binding Rossmann-like Domain"/>
    <property type="match status" value="1"/>
</dbReference>
<protein>
    <submittedName>
        <fullName evidence="1">NADP-dependent 3-hydroxy acid dehydrogenase YdfG</fullName>
    </submittedName>
</protein>
<dbReference type="AlphaFoldDB" id="A0AB37ZCX3"/>